<sequence>MKKYLVLPFLFYVSQSYAQTEWGTAGSRTEWRDSAGLQGNRGAKSGFYETSTPVGFPTDPDLSPVLPNWWHFLDIRHSNPENNHAMQFAGNFFTDNLYFRKTIDDPNRAWNRVLLERNGRVGIGTTQPREALQIGSRFFLASGGWKSIQYNMCWDDALGNNVRANDGPAAAMQFTEKGNINFFTAPSGTAGTNINDGANAMVIYQSGQVGVGTSYTPVALTDASFKFFVAGGVRAHKVKVDMQSWADHVFRPSYQLRPLSELALYIKEHGHLPDVPTAEEVRENGVDLGVMNRILLQKVEEVTLHLIQLNERVAQLEKENELLKTEKRK</sequence>
<evidence type="ECO:0000256" key="2">
    <source>
        <dbReference type="SAM" id="SignalP"/>
    </source>
</evidence>
<keyword evidence="2" id="KW-0732">Signal</keyword>
<evidence type="ECO:0000313" key="4">
    <source>
        <dbReference type="Proteomes" id="UP001220610"/>
    </source>
</evidence>
<feature type="chain" id="PRO_5042496805" description="Endosialidase-like protein" evidence="2">
    <location>
        <begin position="19"/>
        <end position="329"/>
    </location>
</feature>
<keyword evidence="1" id="KW-0175">Coiled coil</keyword>
<feature type="coiled-coil region" evidence="1">
    <location>
        <begin position="299"/>
        <end position="326"/>
    </location>
</feature>
<gene>
    <name evidence="3" type="ORF">P0Y53_19650</name>
</gene>
<protein>
    <recommendedName>
        <fullName evidence="5">Endosialidase-like protein</fullName>
    </recommendedName>
</protein>
<organism evidence="3 4">
    <name type="scientific">Candidatus Pseudobacter hemicellulosilyticus</name>
    <dbReference type="NCBI Taxonomy" id="3121375"/>
    <lineage>
        <taxon>Bacteria</taxon>
        <taxon>Pseudomonadati</taxon>
        <taxon>Bacteroidota</taxon>
        <taxon>Chitinophagia</taxon>
        <taxon>Chitinophagales</taxon>
        <taxon>Chitinophagaceae</taxon>
        <taxon>Pseudobacter</taxon>
    </lineage>
</organism>
<evidence type="ECO:0000256" key="1">
    <source>
        <dbReference type="SAM" id="Coils"/>
    </source>
</evidence>
<evidence type="ECO:0000313" key="3">
    <source>
        <dbReference type="EMBL" id="WEK34707.1"/>
    </source>
</evidence>
<feature type="signal peptide" evidence="2">
    <location>
        <begin position="1"/>
        <end position="18"/>
    </location>
</feature>
<dbReference type="AlphaFoldDB" id="A0AAJ5WQ58"/>
<reference evidence="3" key="1">
    <citation type="submission" date="2023-03" db="EMBL/GenBank/DDBJ databases">
        <title>Andean soil-derived lignocellulolytic bacterial consortium as a source of novel taxa and putative plastic-active enzymes.</title>
        <authorList>
            <person name="Diaz-Garcia L."/>
            <person name="Chuvochina M."/>
            <person name="Feuerriegel G."/>
            <person name="Bunk B."/>
            <person name="Sproer C."/>
            <person name="Streit W.R."/>
            <person name="Rodriguez L.M."/>
            <person name="Overmann J."/>
            <person name="Jimenez D.J."/>
        </authorList>
    </citation>
    <scope>NUCLEOTIDE SEQUENCE</scope>
    <source>
        <strain evidence="3">MAG 7</strain>
    </source>
</reference>
<dbReference type="EMBL" id="CP119311">
    <property type="protein sequence ID" value="WEK34707.1"/>
    <property type="molecule type" value="Genomic_DNA"/>
</dbReference>
<accession>A0AAJ5WQ58</accession>
<evidence type="ECO:0008006" key="5">
    <source>
        <dbReference type="Google" id="ProtNLM"/>
    </source>
</evidence>
<proteinExistence type="predicted"/>
<dbReference type="Proteomes" id="UP001220610">
    <property type="component" value="Chromosome"/>
</dbReference>
<name>A0AAJ5WQ58_9BACT</name>